<proteinExistence type="predicted"/>
<keyword evidence="2" id="KW-0808">Transferase</keyword>
<gene>
    <name evidence="5" type="ORF">B7C62_20570</name>
</gene>
<dbReference type="SUPFAM" id="SSF53335">
    <property type="entry name" value="S-adenosyl-L-methionine-dependent methyltransferases"/>
    <property type="match status" value="1"/>
</dbReference>
<dbReference type="GO" id="GO:0032259">
    <property type="term" value="P:methylation"/>
    <property type="evidence" value="ECO:0007669"/>
    <property type="project" value="UniProtKB-KW"/>
</dbReference>
<dbReference type="InterPro" id="IPR029063">
    <property type="entry name" value="SAM-dependent_MTases_sf"/>
</dbReference>
<evidence type="ECO:0000256" key="2">
    <source>
        <dbReference type="ARBA" id="ARBA00022679"/>
    </source>
</evidence>
<evidence type="ECO:0000256" key="3">
    <source>
        <dbReference type="ARBA" id="ARBA00022691"/>
    </source>
</evidence>
<protein>
    <submittedName>
        <fullName evidence="5">SAM-dependent methyltransferase</fullName>
    </submittedName>
</protein>
<reference evidence="5 6" key="1">
    <citation type="submission" date="2017-04" db="EMBL/GenBank/DDBJ databases">
        <title>The complete genome sequence of Streptomyces albolongus YIM 101047, the producer of novel bafilomycins and novel odoriferous sesquiterpenoids.</title>
        <authorList>
            <person name="Yin M."/>
            <person name="Jiang Y."/>
        </authorList>
    </citation>
    <scope>NUCLEOTIDE SEQUENCE [LARGE SCALE GENOMIC DNA]</scope>
    <source>
        <strain evidence="5 6">YIM 101047</strain>
    </source>
</reference>
<dbReference type="KEGG" id="kab:B7C62_20570"/>
<organism evidence="5 6">
    <name type="scientific">Kitasatospora albolonga</name>
    <dbReference type="NCBI Taxonomy" id="68173"/>
    <lineage>
        <taxon>Bacteria</taxon>
        <taxon>Bacillati</taxon>
        <taxon>Actinomycetota</taxon>
        <taxon>Actinomycetes</taxon>
        <taxon>Kitasatosporales</taxon>
        <taxon>Streptomycetaceae</taxon>
        <taxon>Kitasatospora</taxon>
    </lineage>
</organism>
<keyword evidence="3" id="KW-0949">S-adenosyl-L-methionine</keyword>
<dbReference type="RefSeq" id="WP_084753725.1">
    <property type="nucleotide sequence ID" value="NZ_CP020563.1"/>
</dbReference>
<keyword evidence="1 5" id="KW-0489">Methyltransferase</keyword>
<name>A0ABC8C5P5_9ACTN</name>
<dbReference type="CDD" id="cd02440">
    <property type="entry name" value="AdoMet_MTases"/>
    <property type="match status" value="1"/>
</dbReference>
<dbReference type="Proteomes" id="UP000192251">
    <property type="component" value="Chromosome"/>
</dbReference>
<evidence type="ECO:0000259" key="4">
    <source>
        <dbReference type="Pfam" id="PF13649"/>
    </source>
</evidence>
<dbReference type="PANTHER" id="PTHR43464">
    <property type="entry name" value="METHYLTRANSFERASE"/>
    <property type="match status" value="1"/>
</dbReference>
<accession>A0ABC8C5P5</accession>
<dbReference type="EMBL" id="CP020563">
    <property type="protein sequence ID" value="ARF77293.1"/>
    <property type="molecule type" value="Genomic_DNA"/>
</dbReference>
<dbReference type="Pfam" id="PF13649">
    <property type="entry name" value="Methyltransf_25"/>
    <property type="match status" value="1"/>
</dbReference>
<evidence type="ECO:0000313" key="5">
    <source>
        <dbReference type="EMBL" id="ARF77293.1"/>
    </source>
</evidence>
<sequence>MTQDIGYGQQFQGWYDRIFPKDAHADATAEVLAALHPEPGAGTLELGVGTGRIAIPLSRRVGPVTGVDSSPEMLQALSADSTAEEARVTAVRGDARTYTDDRTYGLVYCVCSVLGLVTDPVDQQRVISRAAALLAPGGRLVVESHNRQGIVALHEGRRQATFFTRYPEPGTGLQTHATLLDDIWECHQVWYEADGTTRVGSEAVRLLDPDTVDGYATRAGLTPHLRLSSWDGTPYTPGSPLFITVYERGENA</sequence>
<dbReference type="PANTHER" id="PTHR43464:SF19">
    <property type="entry name" value="UBIQUINONE BIOSYNTHESIS O-METHYLTRANSFERASE, MITOCHONDRIAL"/>
    <property type="match status" value="1"/>
</dbReference>
<dbReference type="InterPro" id="IPR041698">
    <property type="entry name" value="Methyltransf_25"/>
</dbReference>
<evidence type="ECO:0000256" key="1">
    <source>
        <dbReference type="ARBA" id="ARBA00022603"/>
    </source>
</evidence>
<dbReference type="Gene3D" id="3.40.50.150">
    <property type="entry name" value="Vaccinia Virus protein VP39"/>
    <property type="match status" value="1"/>
</dbReference>
<dbReference type="GO" id="GO:0008168">
    <property type="term" value="F:methyltransferase activity"/>
    <property type="evidence" value="ECO:0007669"/>
    <property type="project" value="UniProtKB-KW"/>
</dbReference>
<dbReference type="AlphaFoldDB" id="A0ABC8C5P5"/>
<feature type="domain" description="Methyltransferase" evidence="4">
    <location>
        <begin position="44"/>
        <end position="138"/>
    </location>
</feature>
<keyword evidence="6" id="KW-1185">Reference proteome</keyword>
<evidence type="ECO:0000313" key="6">
    <source>
        <dbReference type="Proteomes" id="UP000192251"/>
    </source>
</evidence>